<reference evidence="1" key="1">
    <citation type="journal article" date="2021" name="Proc. Natl. Acad. Sci. U.S.A.">
        <title>A Catalog of Tens of Thousands of Viruses from Human Metagenomes Reveals Hidden Associations with Chronic Diseases.</title>
        <authorList>
            <person name="Tisza M.J."/>
            <person name="Buck C.B."/>
        </authorList>
    </citation>
    <scope>NUCLEOTIDE SEQUENCE</scope>
    <source>
        <strain evidence="1">Ctnpt50</strain>
    </source>
</reference>
<organism evidence="1">
    <name type="scientific">Siphoviridae sp. ctnpt50</name>
    <dbReference type="NCBI Taxonomy" id="2827941"/>
    <lineage>
        <taxon>Viruses</taxon>
        <taxon>Duplodnaviria</taxon>
        <taxon>Heunggongvirae</taxon>
        <taxon>Uroviricota</taxon>
        <taxon>Caudoviricetes</taxon>
    </lineage>
</organism>
<protein>
    <submittedName>
        <fullName evidence="1">Uncharacterized protein</fullName>
    </submittedName>
</protein>
<accession>A0A8S5SD64</accession>
<evidence type="ECO:0000313" key="1">
    <source>
        <dbReference type="EMBL" id="DAF48980.1"/>
    </source>
</evidence>
<name>A0A8S5SD64_9CAUD</name>
<proteinExistence type="predicted"/>
<sequence length="64" mass="7662">MKEQDYINEALNILKQEYENLGAVNEAKNRLKNLPIEFFDDKENNRIWIIPTVEKPIKVIYEKP</sequence>
<dbReference type="EMBL" id="BK032577">
    <property type="protein sequence ID" value="DAF48980.1"/>
    <property type="molecule type" value="Genomic_DNA"/>
</dbReference>